<dbReference type="GO" id="GO:0003677">
    <property type="term" value="F:DNA binding"/>
    <property type="evidence" value="ECO:0007669"/>
    <property type="project" value="UniProtKB-KW"/>
</dbReference>
<dbReference type="SMART" id="SM00420">
    <property type="entry name" value="HTH_DEOR"/>
    <property type="match status" value="1"/>
</dbReference>
<dbReference type="EMBL" id="FQZG01000004">
    <property type="protein sequence ID" value="SHI34996.1"/>
    <property type="molecule type" value="Genomic_DNA"/>
</dbReference>
<keyword evidence="3" id="KW-0804">Transcription</keyword>
<dbReference type="InterPro" id="IPR037171">
    <property type="entry name" value="NagB/RpiA_transferase-like"/>
</dbReference>
<keyword evidence="1" id="KW-0805">Transcription regulation</keyword>
<dbReference type="AlphaFoldDB" id="A0A1M6AEM5"/>
<dbReference type="PROSITE" id="PS00894">
    <property type="entry name" value="HTH_DEOR_1"/>
    <property type="match status" value="1"/>
</dbReference>
<evidence type="ECO:0000256" key="3">
    <source>
        <dbReference type="ARBA" id="ARBA00023163"/>
    </source>
</evidence>
<dbReference type="Gene3D" id="3.40.50.1360">
    <property type="match status" value="1"/>
</dbReference>
<dbReference type="SUPFAM" id="SSF100950">
    <property type="entry name" value="NagB/RpiA/CoA transferase-like"/>
    <property type="match status" value="1"/>
</dbReference>
<dbReference type="PRINTS" id="PR00037">
    <property type="entry name" value="HTHLACR"/>
</dbReference>
<evidence type="ECO:0000313" key="5">
    <source>
        <dbReference type="EMBL" id="SHI34996.1"/>
    </source>
</evidence>
<protein>
    <submittedName>
        <fullName evidence="5">Transcriptional regulator, DeoR family</fullName>
    </submittedName>
</protein>
<feature type="domain" description="HTH deoR-type" evidence="4">
    <location>
        <begin position="11"/>
        <end position="66"/>
    </location>
</feature>
<dbReference type="InterPro" id="IPR050313">
    <property type="entry name" value="Carb_Metab_HTH_regulators"/>
</dbReference>
<dbReference type="InterPro" id="IPR001034">
    <property type="entry name" value="DeoR_HTH"/>
</dbReference>
<keyword evidence="2" id="KW-0238">DNA-binding</keyword>
<evidence type="ECO:0000256" key="2">
    <source>
        <dbReference type="ARBA" id="ARBA00023125"/>
    </source>
</evidence>
<keyword evidence="6" id="KW-1185">Reference proteome</keyword>
<evidence type="ECO:0000256" key="1">
    <source>
        <dbReference type="ARBA" id="ARBA00023015"/>
    </source>
</evidence>
<dbReference type="Pfam" id="PF00455">
    <property type="entry name" value="DeoRC"/>
    <property type="match status" value="1"/>
</dbReference>
<organism evidence="5 6">
    <name type="scientific">Tessaracoccus bendigoensis DSM 12906</name>
    <dbReference type="NCBI Taxonomy" id="1123357"/>
    <lineage>
        <taxon>Bacteria</taxon>
        <taxon>Bacillati</taxon>
        <taxon>Actinomycetota</taxon>
        <taxon>Actinomycetes</taxon>
        <taxon>Propionibacteriales</taxon>
        <taxon>Propionibacteriaceae</taxon>
        <taxon>Tessaracoccus</taxon>
    </lineage>
</organism>
<dbReference type="GO" id="GO:0003700">
    <property type="term" value="F:DNA-binding transcription factor activity"/>
    <property type="evidence" value="ECO:0007669"/>
    <property type="project" value="InterPro"/>
</dbReference>
<dbReference type="PANTHER" id="PTHR30363">
    <property type="entry name" value="HTH-TYPE TRANSCRIPTIONAL REGULATOR SRLR-RELATED"/>
    <property type="match status" value="1"/>
</dbReference>
<dbReference type="PROSITE" id="PS51000">
    <property type="entry name" value="HTH_DEOR_2"/>
    <property type="match status" value="1"/>
</dbReference>
<accession>A0A1M6AEM5</accession>
<dbReference type="InterPro" id="IPR018356">
    <property type="entry name" value="Tscrpt_reg_HTH_DeoR_CS"/>
</dbReference>
<evidence type="ECO:0000313" key="6">
    <source>
        <dbReference type="Proteomes" id="UP000184512"/>
    </source>
</evidence>
<dbReference type="SMART" id="SM01134">
    <property type="entry name" value="DeoRC"/>
    <property type="match status" value="1"/>
</dbReference>
<dbReference type="Proteomes" id="UP000184512">
    <property type="component" value="Unassembled WGS sequence"/>
</dbReference>
<dbReference type="Pfam" id="PF08220">
    <property type="entry name" value="HTH_DeoR"/>
    <property type="match status" value="1"/>
</dbReference>
<sequence length="286" mass="30262">MNAPGTPSHKRSDRMVALLALLTEQGQLPLSYLADALDASAATIRRDVALLASQGLLERTHGGARPVKGNRELPVRLRDGRNQESKRRIARKVATLIPQGKHAIGLTGGTTTAEVLRVLRSRSDLTIITNSLSIGLEAAEQGQARVLIAGGVLRSNSLELVGSLAESTMKLVNVGTAVIGADGVSVSGGLTTHDEIEARTNYAMIDRAQTVIVAVDSSKIGHRTLAKMAGLTDFQVLVTDSGAPEEELQGFRDAGIEVHVVEAARLGETTPRGRRTSREVLGFVGD</sequence>
<reference evidence="5 6" key="1">
    <citation type="submission" date="2016-11" db="EMBL/GenBank/DDBJ databases">
        <authorList>
            <person name="Jaros S."/>
            <person name="Januszkiewicz K."/>
            <person name="Wedrychowicz H."/>
        </authorList>
    </citation>
    <scope>NUCLEOTIDE SEQUENCE [LARGE SCALE GENOMIC DNA]</scope>
    <source>
        <strain evidence="5 6">DSM 12906</strain>
    </source>
</reference>
<dbReference type="SUPFAM" id="SSF46785">
    <property type="entry name" value="Winged helix' DNA-binding domain"/>
    <property type="match status" value="1"/>
</dbReference>
<gene>
    <name evidence="5" type="ORF">SAMN02745244_00171</name>
</gene>
<dbReference type="InterPro" id="IPR036390">
    <property type="entry name" value="WH_DNA-bd_sf"/>
</dbReference>
<evidence type="ECO:0000259" key="4">
    <source>
        <dbReference type="PROSITE" id="PS51000"/>
    </source>
</evidence>
<name>A0A1M6AEM5_9ACTN</name>
<proteinExistence type="predicted"/>
<dbReference type="InterPro" id="IPR014036">
    <property type="entry name" value="DeoR-like_C"/>
</dbReference>
<dbReference type="STRING" id="1123357.SAMN02745244_00171"/>
<dbReference type="PANTHER" id="PTHR30363:SF44">
    <property type="entry name" value="AGA OPERON TRANSCRIPTIONAL REPRESSOR-RELATED"/>
    <property type="match status" value="1"/>
</dbReference>